<dbReference type="GO" id="GO:0005886">
    <property type="term" value="C:plasma membrane"/>
    <property type="evidence" value="ECO:0007669"/>
    <property type="project" value="TreeGrafter"/>
</dbReference>
<evidence type="ECO:0000313" key="5">
    <source>
        <dbReference type="EMBL" id="SVB65809.1"/>
    </source>
</evidence>
<dbReference type="InterPro" id="IPR051120">
    <property type="entry name" value="ABC_AA/LPS_Transport"/>
</dbReference>
<feature type="domain" description="ABC transporter" evidence="4">
    <location>
        <begin position="1"/>
        <end position="216"/>
    </location>
</feature>
<evidence type="ECO:0000256" key="2">
    <source>
        <dbReference type="ARBA" id="ARBA00022741"/>
    </source>
</evidence>
<dbReference type="SMART" id="SM00382">
    <property type="entry name" value="AAA"/>
    <property type="match status" value="1"/>
</dbReference>
<reference evidence="5" key="1">
    <citation type="submission" date="2018-05" db="EMBL/GenBank/DDBJ databases">
        <authorList>
            <person name="Lanie J.A."/>
            <person name="Ng W.-L."/>
            <person name="Kazmierczak K.M."/>
            <person name="Andrzejewski T.M."/>
            <person name="Davidsen T.M."/>
            <person name="Wayne K.J."/>
            <person name="Tettelin H."/>
            <person name="Glass J.I."/>
            <person name="Rusch D."/>
            <person name="Podicherti R."/>
            <person name="Tsui H.-C.T."/>
            <person name="Winkler M.E."/>
        </authorList>
    </citation>
    <scope>NUCLEOTIDE SEQUENCE</scope>
</reference>
<dbReference type="PROSITE" id="PS50893">
    <property type="entry name" value="ABC_TRANSPORTER_2"/>
    <property type="match status" value="1"/>
</dbReference>
<dbReference type="GO" id="GO:0005524">
    <property type="term" value="F:ATP binding"/>
    <property type="evidence" value="ECO:0007669"/>
    <property type="project" value="UniProtKB-KW"/>
</dbReference>
<sequence length="217" mass="24617">VKALNDISFSVNQGEIFTIIGPNGAGKSTLFNVISRIYEPNNGEIHFNNQNISKSKPHQIASLGIARTFQNLELFENSTVLQNLLLGRHIYRKSNLINELFFTPRVRKAELEHRLKVEEVIDFLDLQHYRDTIISGLPYGVRKNVELARALCTNPKLLLLDEPSSGLTNEETIDLGFWIKDIKSLLNITVVMIEHDMSFVNKVSDRILALNYGEIIA</sequence>
<dbReference type="EMBL" id="UINC01051531">
    <property type="protein sequence ID" value="SVB65809.1"/>
    <property type="molecule type" value="Genomic_DNA"/>
</dbReference>
<gene>
    <name evidence="5" type="ORF">METZ01_LOCUS218663</name>
</gene>
<keyword evidence="1" id="KW-0813">Transport</keyword>
<protein>
    <recommendedName>
        <fullName evidence="4">ABC transporter domain-containing protein</fullName>
    </recommendedName>
</protein>
<organism evidence="5">
    <name type="scientific">marine metagenome</name>
    <dbReference type="NCBI Taxonomy" id="408172"/>
    <lineage>
        <taxon>unclassified sequences</taxon>
        <taxon>metagenomes</taxon>
        <taxon>ecological metagenomes</taxon>
    </lineage>
</organism>
<feature type="non-terminal residue" evidence="5">
    <location>
        <position position="1"/>
    </location>
</feature>
<dbReference type="InterPro" id="IPR003593">
    <property type="entry name" value="AAA+_ATPase"/>
</dbReference>
<dbReference type="PANTHER" id="PTHR45772:SF1">
    <property type="entry name" value="ABC TRANSPORTER ATP-BINDING PROTEIN"/>
    <property type="match status" value="1"/>
</dbReference>
<evidence type="ECO:0000256" key="3">
    <source>
        <dbReference type="ARBA" id="ARBA00022840"/>
    </source>
</evidence>
<name>A0A382FT04_9ZZZZ</name>
<dbReference type="InterPro" id="IPR003439">
    <property type="entry name" value="ABC_transporter-like_ATP-bd"/>
</dbReference>
<dbReference type="PANTHER" id="PTHR45772">
    <property type="entry name" value="CONSERVED COMPONENT OF ABC TRANSPORTER FOR NATURAL AMINO ACIDS-RELATED"/>
    <property type="match status" value="1"/>
</dbReference>
<evidence type="ECO:0000259" key="4">
    <source>
        <dbReference type="PROSITE" id="PS50893"/>
    </source>
</evidence>
<accession>A0A382FT04</accession>
<dbReference type="InterPro" id="IPR027417">
    <property type="entry name" value="P-loop_NTPase"/>
</dbReference>
<keyword evidence="3" id="KW-0067">ATP-binding</keyword>
<dbReference type="CDD" id="cd03219">
    <property type="entry name" value="ABC_Mj1267_LivG_branched"/>
    <property type="match status" value="1"/>
</dbReference>
<feature type="non-terminal residue" evidence="5">
    <location>
        <position position="217"/>
    </location>
</feature>
<dbReference type="Pfam" id="PF00005">
    <property type="entry name" value="ABC_tran"/>
    <property type="match status" value="1"/>
</dbReference>
<dbReference type="AlphaFoldDB" id="A0A382FT04"/>
<dbReference type="GO" id="GO:0016887">
    <property type="term" value="F:ATP hydrolysis activity"/>
    <property type="evidence" value="ECO:0007669"/>
    <property type="project" value="InterPro"/>
</dbReference>
<dbReference type="SUPFAM" id="SSF52540">
    <property type="entry name" value="P-loop containing nucleoside triphosphate hydrolases"/>
    <property type="match status" value="1"/>
</dbReference>
<evidence type="ECO:0000256" key="1">
    <source>
        <dbReference type="ARBA" id="ARBA00022448"/>
    </source>
</evidence>
<dbReference type="Gene3D" id="3.40.50.300">
    <property type="entry name" value="P-loop containing nucleotide triphosphate hydrolases"/>
    <property type="match status" value="1"/>
</dbReference>
<keyword evidence="2" id="KW-0547">Nucleotide-binding</keyword>
<proteinExistence type="predicted"/>